<keyword evidence="4" id="KW-1185">Reference proteome</keyword>
<protein>
    <submittedName>
        <fullName evidence="3">DNA mismatch repair protein MutT</fullName>
    </submittedName>
</protein>
<accession>A0A151Y4L9</accession>
<dbReference type="Gene3D" id="3.90.79.10">
    <property type="entry name" value="Nucleoside Triphosphate Pyrophosphohydrolase"/>
    <property type="match status" value="1"/>
</dbReference>
<evidence type="ECO:0000313" key="4">
    <source>
        <dbReference type="Proteomes" id="UP000076276"/>
    </source>
</evidence>
<dbReference type="InterPro" id="IPR015797">
    <property type="entry name" value="NUDIX_hydrolase-like_dom_sf"/>
</dbReference>
<dbReference type="EMBL" id="LUAW01000012">
    <property type="protein sequence ID" value="KYQ72975.1"/>
    <property type="molecule type" value="Genomic_DNA"/>
</dbReference>
<dbReference type="InterPro" id="IPR051325">
    <property type="entry name" value="Nudix_hydrolase_domain"/>
</dbReference>
<dbReference type="PANTHER" id="PTHR21340:SF0">
    <property type="entry name" value="BIS(5'-NUCLEOSYL)-TETRAPHOSPHATASE [ASYMMETRICAL]"/>
    <property type="match status" value="1"/>
</dbReference>
<evidence type="ECO:0000256" key="1">
    <source>
        <dbReference type="ARBA" id="ARBA00022801"/>
    </source>
</evidence>
<proteinExistence type="predicted"/>
<dbReference type="Pfam" id="PF00293">
    <property type="entry name" value="NUDIX"/>
    <property type="match status" value="1"/>
</dbReference>
<dbReference type="RefSeq" id="WP_067666802.1">
    <property type="nucleotide sequence ID" value="NZ_CBCSIK010000005.1"/>
</dbReference>
<sequence length="150" mass="17303">MVPVRSIIVSAVLFSEIDGQLKILLMKRVKGQFWSHIAGKIENNETASQAIVRKICEETGIQVQQLYSADYLEQFYEASANVIELIPVFTAYCDKNQTVILNDEHAEYDWFSLDEAVEKAEFGGQRLLYQYLWENFVNRQPSALLKINTY</sequence>
<dbReference type="STRING" id="1806892.AZH43_01360"/>
<evidence type="ECO:0000259" key="2">
    <source>
        <dbReference type="PROSITE" id="PS51462"/>
    </source>
</evidence>
<evidence type="ECO:0000313" key="3">
    <source>
        <dbReference type="EMBL" id="KYQ72975.1"/>
    </source>
</evidence>
<dbReference type="GO" id="GO:0004081">
    <property type="term" value="F:bis(5'-nucleosyl)-tetraphosphatase (asymmetrical) activity"/>
    <property type="evidence" value="ECO:0007669"/>
    <property type="project" value="TreeGrafter"/>
</dbReference>
<dbReference type="PANTHER" id="PTHR21340">
    <property type="entry name" value="DIADENOSINE 5,5-P1,P4-TETRAPHOSPHATE PYROPHOSPHOHYDROLASE MUTT"/>
    <property type="match status" value="1"/>
</dbReference>
<keyword evidence="1" id="KW-0378">Hydrolase</keyword>
<dbReference type="SUPFAM" id="SSF55811">
    <property type="entry name" value="Nudix"/>
    <property type="match status" value="1"/>
</dbReference>
<reference evidence="3 4" key="1">
    <citation type="submission" date="2016-03" db="EMBL/GenBank/DDBJ databases">
        <title>Acinetobacter genomospecies 28 strain ANC 4149.</title>
        <authorList>
            <person name="Radolfova-Krizova L."/>
            <person name="Nemec A."/>
        </authorList>
    </citation>
    <scope>NUCLEOTIDE SEQUENCE [LARGE SCALE GENOMIC DNA]</scope>
    <source>
        <strain evidence="3 4">ANC 4149</strain>
    </source>
</reference>
<dbReference type="InterPro" id="IPR000086">
    <property type="entry name" value="NUDIX_hydrolase_dom"/>
</dbReference>
<name>A0A151Y4L9_9GAMM</name>
<comment type="caution">
    <text evidence="3">The sequence shown here is derived from an EMBL/GenBank/DDBJ whole genome shotgun (WGS) entry which is preliminary data.</text>
</comment>
<organism evidence="3 4">
    <name type="scientific">Acinetobacter pragensis</name>
    <dbReference type="NCBI Taxonomy" id="1806892"/>
    <lineage>
        <taxon>Bacteria</taxon>
        <taxon>Pseudomonadati</taxon>
        <taxon>Pseudomonadota</taxon>
        <taxon>Gammaproteobacteria</taxon>
        <taxon>Moraxellales</taxon>
        <taxon>Moraxellaceae</taxon>
        <taxon>Acinetobacter</taxon>
    </lineage>
</organism>
<dbReference type="GO" id="GO:0006754">
    <property type="term" value="P:ATP biosynthetic process"/>
    <property type="evidence" value="ECO:0007669"/>
    <property type="project" value="TreeGrafter"/>
</dbReference>
<gene>
    <name evidence="3" type="ORF">AZH43_01360</name>
</gene>
<dbReference type="PROSITE" id="PS51462">
    <property type="entry name" value="NUDIX"/>
    <property type="match status" value="1"/>
</dbReference>
<dbReference type="CDD" id="cd04664">
    <property type="entry name" value="NUDIX_DHNTPase_like"/>
    <property type="match status" value="1"/>
</dbReference>
<dbReference type="AlphaFoldDB" id="A0A151Y4L9"/>
<dbReference type="GO" id="GO:0006167">
    <property type="term" value="P:AMP biosynthetic process"/>
    <property type="evidence" value="ECO:0007669"/>
    <property type="project" value="TreeGrafter"/>
</dbReference>
<feature type="domain" description="Nudix hydrolase" evidence="2">
    <location>
        <begin position="4"/>
        <end position="134"/>
    </location>
</feature>
<dbReference type="Proteomes" id="UP000076276">
    <property type="component" value="Unassembled WGS sequence"/>
</dbReference>
<dbReference type="OrthoDB" id="9761969at2"/>